<dbReference type="PANTHER" id="PTHR21139:SF42">
    <property type="entry name" value="TRIOSEPHOSPHATE ISOMERASE"/>
    <property type="match status" value="1"/>
</dbReference>
<evidence type="ECO:0000313" key="5">
    <source>
        <dbReference type="Proteomes" id="UP000753196"/>
    </source>
</evidence>
<comment type="subcellular location">
    <subcellularLocation>
        <location evidence="3">Cytoplasm</location>
    </subcellularLocation>
</comment>
<protein>
    <recommendedName>
        <fullName evidence="3">Triosephosphate isomerase</fullName>
        <ecNumber evidence="3">5.3.1.1</ecNumber>
    </recommendedName>
</protein>
<dbReference type="InterPro" id="IPR013785">
    <property type="entry name" value="Aldolase_TIM"/>
</dbReference>
<comment type="similarity">
    <text evidence="1 3">Belongs to the triosephosphate isomerase family.</text>
</comment>
<dbReference type="Proteomes" id="UP000753196">
    <property type="component" value="Unassembled WGS sequence"/>
</dbReference>
<keyword evidence="3" id="KW-0312">Gluconeogenesis</keyword>
<evidence type="ECO:0000313" key="4">
    <source>
        <dbReference type="EMBL" id="MBI3631064.1"/>
    </source>
</evidence>
<evidence type="ECO:0000256" key="3">
    <source>
        <dbReference type="RuleBase" id="RU363013"/>
    </source>
</evidence>
<feature type="non-terminal residue" evidence="4">
    <location>
        <position position="256"/>
    </location>
</feature>
<dbReference type="PANTHER" id="PTHR21139">
    <property type="entry name" value="TRIOSEPHOSPHATE ISOMERASE"/>
    <property type="match status" value="1"/>
</dbReference>
<dbReference type="GO" id="GO:0005829">
    <property type="term" value="C:cytosol"/>
    <property type="evidence" value="ECO:0007669"/>
    <property type="project" value="TreeGrafter"/>
</dbReference>
<comment type="pathway">
    <text evidence="3">Carbohydrate biosynthesis; gluconeogenesis.</text>
</comment>
<sequence>MKTRGKIIIANWKMNPAGRDGAVALARQIESELEECRWVEVVVAPPAPFILPVSQVLRRAKLGAQNAFWEEAGPYTGETSWSQLKDLGVDHVILGHSERRIHLAESDEMIARKVASVAGHEMKAVVCVGERNRPDADISAEVETQLRAAIAGLKRSLLKNVIVCYEPVWAISTMPGSSPDTPDNAFRAGVYIRKIVADMFGVASSDDIRVIYGGSVTADNVAGFFSDGNMEGALVGGASLRAEEFGKIARLADEKH</sequence>
<dbReference type="InterPro" id="IPR000652">
    <property type="entry name" value="Triosephosphate_isomerase"/>
</dbReference>
<dbReference type="GO" id="GO:0004807">
    <property type="term" value="F:triose-phosphate isomerase activity"/>
    <property type="evidence" value="ECO:0007669"/>
    <property type="project" value="UniProtKB-UniRule"/>
</dbReference>
<dbReference type="EC" id="5.3.1.1" evidence="3"/>
<evidence type="ECO:0000256" key="1">
    <source>
        <dbReference type="ARBA" id="ARBA00007422"/>
    </source>
</evidence>
<dbReference type="InterPro" id="IPR035990">
    <property type="entry name" value="TIM_sf"/>
</dbReference>
<proteinExistence type="inferred from homology"/>
<comment type="catalytic activity">
    <reaction evidence="3">
        <text>D-glyceraldehyde 3-phosphate = dihydroxyacetone phosphate</text>
        <dbReference type="Rhea" id="RHEA:18585"/>
        <dbReference type="ChEBI" id="CHEBI:57642"/>
        <dbReference type="ChEBI" id="CHEBI:59776"/>
        <dbReference type="EC" id="5.3.1.1"/>
    </reaction>
</comment>
<accession>A0A932VRV1</accession>
<gene>
    <name evidence="4" type="primary">tpiA</name>
    <name evidence="4" type="ORF">HY221_01895</name>
</gene>
<evidence type="ECO:0000256" key="2">
    <source>
        <dbReference type="ARBA" id="ARBA00023235"/>
    </source>
</evidence>
<dbReference type="GO" id="GO:0019563">
    <property type="term" value="P:glycerol catabolic process"/>
    <property type="evidence" value="ECO:0007669"/>
    <property type="project" value="TreeGrafter"/>
</dbReference>
<keyword evidence="2 3" id="KW-0413">Isomerase</keyword>
<comment type="pathway">
    <text evidence="3">Carbohydrate degradation; glycolysis; D-glyceraldehyde 3-phosphate from glycerone phosphate: step 1/1.</text>
</comment>
<comment type="subunit">
    <text evidence="3">Homodimer.</text>
</comment>
<dbReference type="Gene3D" id="3.20.20.70">
    <property type="entry name" value="Aldolase class I"/>
    <property type="match status" value="1"/>
</dbReference>
<reference evidence="4" key="1">
    <citation type="submission" date="2020-07" db="EMBL/GenBank/DDBJ databases">
        <title>Huge and variable diversity of episymbiotic CPR bacteria and DPANN archaea in groundwater ecosystems.</title>
        <authorList>
            <person name="He C.Y."/>
            <person name="Keren R."/>
            <person name="Whittaker M."/>
            <person name="Farag I.F."/>
            <person name="Doudna J."/>
            <person name="Cate J.H.D."/>
            <person name="Banfield J.F."/>
        </authorList>
    </citation>
    <scope>NUCLEOTIDE SEQUENCE</scope>
    <source>
        <strain evidence="4">NC_groundwater_973_Pr1_S-0.2um_54_13</strain>
    </source>
</reference>
<dbReference type="GO" id="GO:0006096">
    <property type="term" value="P:glycolytic process"/>
    <property type="evidence" value="ECO:0007669"/>
    <property type="project" value="UniProtKB-UniRule"/>
</dbReference>
<dbReference type="Pfam" id="PF00121">
    <property type="entry name" value="TIM"/>
    <property type="match status" value="1"/>
</dbReference>
<dbReference type="EMBL" id="JACQCR010000044">
    <property type="protein sequence ID" value="MBI3631064.1"/>
    <property type="molecule type" value="Genomic_DNA"/>
</dbReference>
<dbReference type="GO" id="GO:0006094">
    <property type="term" value="P:gluconeogenesis"/>
    <property type="evidence" value="ECO:0007669"/>
    <property type="project" value="UniProtKB-KW"/>
</dbReference>
<comment type="caution">
    <text evidence="4">The sequence shown here is derived from an EMBL/GenBank/DDBJ whole genome shotgun (WGS) entry which is preliminary data.</text>
</comment>
<keyword evidence="3" id="KW-0963">Cytoplasm</keyword>
<dbReference type="SUPFAM" id="SSF51351">
    <property type="entry name" value="Triosephosphate isomerase (TIM)"/>
    <property type="match status" value="1"/>
</dbReference>
<dbReference type="PROSITE" id="PS51440">
    <property type="entry name" value="TIM_2"/>
    <property type="match status" value="1"/>
</dbReference>
<dbReference type="AlphaFoldDB" id="A0A932VRV1"/>
<dbReference type="GO" id="GO:0046166">
    <property type="term" value="P:glyceraldehyde-3-phosphate biosynthetic process"/>
    <property type="evidence" value="ECO:0007669"/>
    <property type="project" value="TreeGrafter"/>
</dbReference>
<keyword evidence="3" id="KW-0324">Glycolysis</keyword>
<organism evidence="4 5">
    <name type="scientific">Candidatus Sungiibacteriota bacterium</name>
    <dbReference type="NCBI Taxonomy" id="2750080"/>
    <lineage>
        <taxon>Bacteria</taxon>
        <taxon>Candidatus Sungiibacteriota</taxon>
    </lineage>
</organism>
<name>A0A932VRV1_9BACT</name>
<dbReference type="NCBIfam" id="TIGR00419">
    <property type="entry name" value="tim"/>
    <property type="match status" value="1"/>
</dbReference>
<dbReference type="CDD" id="cd00311">
    <property type="entry name" value="TIM"/>
    <property type="match status" value="1"/>
</dbReference>